<sequence>MKLVGLTTICASAIVLLFSCGKVKDAANAAEGLKNYAQNMEASTKKMEDRRSKGDTIALPYAELQKYLPASVSGYTKDGDPEGESMNMTGASYSTASQKFKKGDDDLKVTIVDYNAAYALFGMATAMMQTGFSVDNADEKLGGVELKAGKGWEDFKKKEKRASVVVTINERFLVTVEASNQTSTDLVKDVANSLDLKKLADL</sequence>
<dbReference type="EMBL" id="FOXH01000002">
    <property type="protein sequence ID" value="SFP28427.1"/>
    <property type="molecule type" value="Genomic_DNA"/>
</dbReference>
<evidence type="ECO:0000313" key="1">
    <source>
        <dbReference type="EMBL" id="SFP28427.1"/>
    </source>
</evidence>
<protein>
    <recommendedName>
        <fullName evidence="3">Lipoprotein</fullName>
    </recommendedName>
</protein>
<proteinExistence type="predicted"/>
<evidence type="ECO:0008006" key="3">
    <source>
        <dbReference type="Google" id="ProtNLM"/>
    </source>
</evidence>
<dbReference type="STRING" id="1079859.SAMN04515674_102250"/>
<dbReference type="Proteomes" id="UP000199306">
    <property type="component" value="Unassembled WGS sequence"/>
</dbReference>
<dbReference type="OrthoDB" id="958801at2"/>
<dbReference type="PROSITE" id="PS51257">
    <property type="entry name" value="PROKAR_LIPOPROTEIN"/>
    <property type="match status" value="1"/>
</dbReference>
<accession>A0A1I5P381</accession>
<name>A0A1I5P381_9BACT</name>
<evidence type="ECO:0000313" key="2">
    <source>
        <dbReference type="Proteomes" id="UP000199306"/>
    </source>
</evidence>
<dbReference type="RefSeq" id="WP_092012737.1">
    <property type="nucleotide sequence ID" value="NZ_FOXH01000002.1"/>
</dbReference>
<dbReference type="AlphaFoldDB" id="A0A1I5P381"/>
<organism evidence="1 2">
    <name type="scientific">Pseudarcicella hirudinis</name>
    <dbReference type="NCBI Taxonomy" id="1079859"/>
    <lineage>
        <taxon>Bacteria</taxon>
        <taxon>Pseudomonadati</taxon>
        <taxon>Bacteroidota</taxon>
        <taxon>Cytophagia</taxon>
        <taxon>Cytophagales</taxon>
        <taxon>Flectobacillaceae</taxon>
        <taxon>Pseudarcicella</taxon>
    </lineage>
</organism>
<gene>
    <name evidence="1" type="ORF">SAMN04515674_102250</name>
</gene>
<keyword evidence="2" id="KW-1185">Reference proteome</keyword>
<reference evidence="1 2" key="1">
    <citation type="submission" date="2016-10" db="EMBL/GenBank/DDBJ databases">
        <authorList>
            <person name="de Groot N.N."/>
        </authorList>
    </citation>
    <scope>NUCLEOTIDE SEQUENCE [LARGE SCALE GENOMIC DNA]</scope>
    <source>
        <strain evidence="2">E92,LMG 26720,CCM 7988</strain>
    </source>
</reference>